<feature type="domain" description="GH26" evidence="4">
    <location>
        <begin position="1"/>
        <end position="303"/>
    </location>
</feature>
<evidence type="ECO:0000256" key="2">
    <source>
        <dbReference type="ARBA" id="ARBA00022801"/>
    </source>
</evidence>
<evidence type="ECO:0000256" key="3">
    <source>
        <dbReference type="ARBA" id="ARBA00023295"/>
    </source>
</evidence>
<evidence type="ECO:0000313" key="5">
    <source>
        <dbReference type="EMBL" id="GAA0454148.1"/>
    </source>
</evidence>
<dbReference type="PANTHER" id="PTHR40079:SF4">
    <property type="entry name" value="GH26 DOMAIN-CONTAINING PROTEIN-RELATED"/>
    <property type="match status" value="1"/>
</dbReference>
<dbReference type="Pfam" id="PF02156">
    <property type="entry name" value="Glyco_hydro_26"/>
    <property type="match status" value="1"/>
</dbReference>
<protein>
    <recommendedName>
        <fullName evidence="4">GH26 domain-containing protein</fullName>
    </recommendedName>
</protein>
<dbReference type="InterPro" id="IPR017853">
    <property type="entry name" value="GH"/>
</dbReference>
<organism evidence="5 6">
    <name type="scientific">Halococcus dombrowskii</name>
    <dbReference type="NCBI Taxonomy" id="179637"/>
    <lineage>
        <taxon>Archaea</taxon>
        <taxon>Methanobacteriati</taxon>
        <taxon>Methanobacteriota</taxon>
        <taxon>Stenosarchaea group</taxon>
        <taxon>Halobacteria</taxon>
        <taxon>Halobacteriales</taxon>
        <taxon>Halococcaceae</taxon>
        <taxon>Halococcus</taxon>
    </lineage>
</organism>
<proteinExistence type="inferred from homology"/>
<accession>A0AAV3SCN7</accession>
<dbReference type="AlphaFoldDB" id="A0AAV3SCN7"/>
<dbReference type="PROSITE" id="PS51764">
    <property type="entry name" value="GH26"/>
    <property type="match status" value="1"/>
</dbReference>
<dbReference type="InterPro" id="IPR022790">
    <property type="entry name" value="GH26_dom"/>
</dbReference>
<evidence type="ECO:0000256" key="1">
    <source>
        <dbReference type="ARBA" id="ARBA00007754"/>
    </source>
</evidence>
<reference evidence="5" key="1">
    <citation type="journal article" date="2014" name="Int. J. Syst. Evol. Microbiol.">
        <title>Complete genome sequence of Corynebacterium casei LMG S-19264T (=DSM 44701T), isolated from a smear-ripened cheese.</title>
        <authorList>
            <consortium name="US DOE Joint Genome Institute (JGI-PGF)"/>
            <person name="Walter F."/>
            <person name="Albersmeier A."/>
            <person name="Kalinowski J."/>
            <person name="Ruckert C."/>
        </authorList>
    </citation>
    <scope>NUCLEOTIDE SEQUENCE</scope>
    <source>
        <strain evidence="5">JCM 12289</strain>
    </source>
</reference>
<reference evidence="5" key="2">
    <citation type="submission" date="2023-12" db="EMBL/GenBank/DDBJ databases">
        <authorList>
            <person name="Sun Q."/>
            <person name="Inoue M."/>
        </authorList>
    </citation>
    <scope>NUCLEOTIDE SEQUENCE</scope>
    <source>
        <strain evidence="5">JCM 12289</strain>
    </source>
</reference>
<dbReference type="Gene3D" id="3.20.20.80">
    <property type="entry name" value="Glycosidases"/>
    <property type="match status" value="1"/>
</dbReference>
<dbReference type="GO" id="GO:0006080">
    <property type="term" value="P:substituted mannan metabolic process"/>
    <property type="evidence" value="ECO:0007669"/>
    <property type="project" value="InterPro"/>
</dbReference>
<dbReference type="InterPro" id="IPR000805">
    <property type="entry name" value="Glyco_hydro_26"/>
</dbReference>
<gene>
    <name evidence="5" type="ORF">GCM10008985_07380</name>
</gene>
<evidence type="ECO:0000313" key="6">
    <source>
        <dbReference type="Proteomes" id="UP001500962"/>
    </source>
</evidence>
<comment type="similarity">
    <text evidence="1">Belongs to the glycosyl hydrolase 26 family.</text>
</comment>
<keyword evidence="3" id="KW-0326">Glycosidase</keyword>
<evidence type="ECO:0000259" key="4">
    <source>
        <dbReference type="PROSITE" id="PS51764"/>
    </source>
</evidence>
<dbReference type="PANTHER" id="PTHR40079">
    <property type="entry name" value="MANNAN ENDO-1,4-BETA-MANNOSIDASE E-RELATED"/>
    <property type="match status" value="1"/>
</dbReference>
<dbReference type="GO" id="GO:0016985">
    <property type="term" value="F:mannan endo-1,4-beta-mannosidase activity"/>
    <property type="evidence" value="ECO:0007669"/>
    <property type="project" value="InterPro"/>
</dbReference>
<comment type="caution">
    <text evidence="5">The sequence shown here is derived from an EMBL/GenBank/DDBJ whole genome shotgun (WGS) entry which is preliminary data.</text>
</comment>
<dbReference type="SUPFAM" id="SSF51445">
    <property type="entry name" value="(Trans)glycosidases"/>
    <property type="match status" value="1"/>
</dbReference>
<sequence>MFKEWLNETPALAMEFAAGLSSQSWVDQFITTRLTPIWEAGSVPILTWLPSTDPPNETSSQIAREIAAGEYDSFLEEWATQLSTWVTSDGNSKRRLYFRPGHEMNGNWYPWSAADSSSTADDYIAMWRRMHDIFSDTDLDETTVQWIWSPNADEIGGVRAEAYYPGDEYVDWVGLDGFNFGDTQSYSSWRTPEEVFLDMLVRMRDLTDKPMALTELASSSSRDGAYRPTAKAVWIKRLFRFVADQNIRMTCWFNVEKSGSDEADWAVLGGNRGTETHTVNGETYNTYDSYRASVNSPAIIRGGTDKSPRLTDQQFTGEF</sequence>
<name>A0AAV3SCN7_HALDO</name>
<dbReference type="EMBL" id="BAAADN010000013">
    <property type="protein sequence ID" value="GAA0454148.1"/>
    <property type="molecule type" value="Genomic_DNA"/>
</dbReference>
<dbReference type="Proteomes" id="UP001500962">
    <property type="component" value="Unassembled WGS sequence"/>
</dbReference>
<keyword evidence="2" id="KW-0378">Hydrolase</keyword>